<name>A0A2H0BVD2_9BACT</name>
<evidence type="ECO:0000313" key="2">
    <source>
        <dbReference type="EMBL" id="PIP61591.1"/>
    </source>
</evidence>
<gene>
    <name evidence="2" type="ORF">COW99_02995</name>
</gene>
<keyword evidence="1" id="KW-0472">Membrane</keyword>
<proteinExistence type="predicted"/>
<dbReference type="Proteomes" id="UP000231246">
    <property type="component" value="Unassembled WGS sequence"/>
</dbReference>
<comment type="caution">
    <text evidence="2">The sequence shown here is derived from an EMBL/GenBank/DDBJ whole genome shotgun (WGS) entry which is preliminary data.</text>
</comment>
<organism evidence="2 3">
    <name type="scientific">Candidatus Roizmanbacteria bacterium CG22_combo_CG10-13_8_21_14_all_38_20</name>
    <dbReference type="NCBI Taxonomy" id="1974862"/>
    <lineage>
        <taxon>Bacteria</taxon>
        <taxon>Candidatus Roizmaniibacteriota</taxon>
    </lineage>
</organism>
<reference evidence="2 3" key="1">
    <citation type="submission" date="2017-09" db="EMBL/GenBank/DDBJ databases">
        <title>Depth-based differentiation of microbial function through sediment-hosted aquifers and enrichment of novel symbionts in the deep terrestrial subsurface.</title>
        <authorList>
            <person name="Probst A.J."/>
            <person name="Ladd B."/>
            <person name="Jarett J.K."/>
            <person name="Geller-Mcgrath D.E."/>
            <person name="Sieber C.M."/>
            <person name="Emerson J.B."/>
            <person name="Anantharaman K."/>
            <person name="Thomas B.C."/>
            <person name="Malmstrom R."/>
            <person name="Stieglmeier M."/>
            <person name="Klingl A."/>
            <person name="Woyke T."/>
            <person name="Ryan C.M."/>
            <person name="Banfield J.F."/>
        </authorList>
    </citation>
    <scope>NUCLEOTIDE SEQUENCE [LARGE SCALE GENOMIC DNA]</scope>
    <source>
        <strain evidence="2">CG22_combo_CG10-13_8_21_14_all_38_20</strain>
    </source>
</reference>
<feature type="transmembrane region" description="Helical" evidence="1">
    <location>
        <begin position="25"/>
        <end position="46"/>
    </location>
</feature>
<evidence type="ECO:0000313" key="3">
    <source>
        <dbReference type="Proteomes" id="UP000231246"/>
    </source>
</evidence>
<keyword evidence="1" id="KW-0812">Transmembrane</keyword>
<dbReference type="EMBL" id="PCTA01000022">
    <property type="protein sequence ID" value="PIP61591.1"/>
    <property type="molecule type" value="Genomic_DNA"/>
</dbReference>
<dbReference type="AlphaFoldDB" id="A0A2H0BVD2"/>
<accession>A0A2H0BVD2</accession>
<evidence type="ECO:0000256" key="1">
    <source>
        <dbReference type="SAM" id="Phobius"/>
    </source>
</evidence>
<protein>
    <submittedName>
        <fullName evidence="2">Uncharacterized protein</fullName>
    </submittedName>
</protein>
<sequence length="184" mass="20520">MPSQTVNLQKKKKNKPQLDGLQRRIFMVLIVLTALLIVTLGTMLVLKKTIVVSVEKQEAKIVELSTEIEVLKQTEGLYLTLTSRLETILKYRQKQGFITQLPEILHTALSPYGEVTDLSISEGQFQFGINTGRAKDVKLVLQALNKVVANLEVDSKIIADSTDIDDNGNHILKLTVSYTNGTKK</sequence>
<keyword evidence="1" id="KW-1133">Transmembrane helix</keyword>